<name>A0A2V2VGI2_TRYCR</name>
<proteinExistence type="predicted"/>
<dbReference type="VEuPathDB" id="TriTrypDB:TcCLB.511127.74"/>
<sequence>MSEHFSGKEEAVRRTSLSHLLSPYRPRSAGEQKFLRHATFRAVALMGFITYFIYCNPEYSYVYSYLQGKYGIGTGRPLIPKLLKLEKKKTPDN</sequence>
<dbReference type="VEuPathDB" id="TriTrypDB:C3747_107g105"/>
<evidence type="ECO:0000313" key="1">
    <source>
        <dbReference type="EMBL" id="PWU94298.1"/>
    </source>
</evidence>
<dbReference type="VEuPathDB" id="TriTrypDB:TCDM_13948"/>
<organism evidence="1 2">
    <name type="scientific">Trypanosoma cruzi</name>
    <dbReference type="NCBI Taxonomy" id="5693"/>
    <lineage>
        <taxon>Eukaryota</taxon>
        <taxon>Discoba</taxon>
        <taxon>Euglenozoa</taxon>
        <taxon>Kinetoplastea</taxon>
        <taxon>Metakinetoplastina</taxon>
        <taxon>Trypanosomatida</taxon>
        <taxon>Trypanosomatidae</taxon>
        <taxon>Trypanosoma</taxon>
        <taxon>Schizotrypanum</taxon>
    </lineage>
</organism>
<dbReference type="VEuPathDB" id="TriTrypDB:C4B63_27g176"/>
<dbReference type="Proteomes" id="UP000246121">
    <property type="component" value="Unassembled WGS sequence"/>
</dbReference>
<dbReference type="VEuPathDB" id="TriTrypDB:BCY84_01314"/>
<gene>
    <name evidence="1" type="ORF">C4B63_27g176</name>
</gene>
<reference evidence="1 2" key="1">
    <citation type="journal article" date="2018" name="Microb. Genom.">
        <title>Expanding an expanded genome: long-read sequencing of Trypanosoma cruzi.</title>
        <authorList>
            <person name="Berna L."/>
            <person name="Rodriguez M."/>
            <person name="Chiribao M.L."/>
            <person name="Parodi-Talice A."/>
            <person name="Pita S."/>
            <person name="Rijo G."/>
            <person name="Alvarez-Valin F."/>
            <person name="Robello C."/>
        </authorList>
    </citation>
    <scope>NUCLEOTIDE SEQUENCE [LARGE SCALE GENOMIC DNA]</scope>
    <source>
        <strain evidence="1 2">Dm28c</strain>
    </source>
</reference>
<dbReference type="VEuPathDB" id="TriTrypDB:TcCL_ESM05711"/>
<dbReference type="VEuPathDB" id="TriTrypDB:TcBrA4_0109330"/>
<dbReference type="EMBL" id="PRFA01000027">
    <property type="protein sequence ID" value="PWU94298.1"/>
    <property type="molecule type" value="Genomic_DNA"/>
</dbReference>
<dbReference type="AlphaFoldDB" id="A0A2V2VGI2"/>
<comment type="caution">
    <text evidence="1">The sequence shown here is derived from an EMBL/GenBank/DDBJ whole genome shotgun (WGS) entry which is preliminary data.</text>
</comment>
<dbReference type="VEuPathDB" id="TriTrypDB:TcYC6_0036030"/>
<evidence type="ECO:0000313" key="2">
    <source>
        <dbReference type="Proteomes" id="UP000246121"/>
    </source>
</evidence>
<dbReference type="VEuPathDB" id="TriTrypDB:TcCLB.509023.70"/>
<accession>A0A2V2VGI2</accession>
<dbReference type="VEuPathDB" id="TriTrypDB:TcG_05647"/>
<protein>
    <submittedName>
        <fullName evidence="1">Uncharacterized protein</fullName>
    </submittedName>
</protein>